<dbReference type="SUPFAM" id="SSF56322">
    <property type="entry name" value="ADC synthase"/>
    <property type="match status" value="1"/>
</dbReference>
<reference evidence="6 7" key="1">
    <citation type="submission" date="2016-12" db="EMBL/GenBank/DDBJ databases">
        <title>The whole genome sequencing and assembly of Bacillus cohnii DSM 6307T strain.</title>
        <authorList>
            <person name="Lee Y.-J."/>
            <person name="Yi H."/>
            <person name="Bahn Y.-S."/>
            <person name="Kim J.F."/>
            <person name="Lee D.-W."/>
        </authorList>
    </citation>
    <scope>NUCLEOTIDE SEQUENCE [LARGE SCALE GENOMIC DNA]</scope>
    <source>
        <strain evidence="6 7">DSM 6307</strain>
    </source>
</reference>
<dbReference type="STRING" id="1314751.GCA_001591425_02082"/>
<dbReference type="RefSeq" id="WP_066415599.1">
    <property type="nucleotide sequence ID" value="NZ_CP018866.1"/>
</dbReference>
<comment type="catalytic activity">
    <reaction evidence="1 4">
        <text>chorismate = isochorismate</text>
        <dbReference type="Rhea" id="RHEA:18985"/>
        <dbReference type="ChEBI" id="CHEBI:29748"/>
        <dbReference type="ChEBI" id="CHEBI:29780"/>
        <dbReference type="EC" id="5.4.4.2"/>
    </reaction>
</comment>
<evidence type="ECO:0000313" key="7">
    <source>
        <dbReference type="Proteomes" id="UP000215224"/>
    </source>
</evidence>
<gene>
    <name evidence="4" type="primary">menF</name>
    <name evidence="6" type="ORF">BC6307_17625</name>
</gene>
<keyword evidence="4" id="KW-0479">Metal-binding</keyword>
<keyword evidence="4" id="KW-0460">Magnesium</keyword>
<comment type="similarity">
    <text evidence="2 4">Belongs to the isochorismate synthase family.</text>
</comment>
<feature type="active site" description="Proton donor" evidence="4">
    <location>
        <position position="265"/>
    </location>
</feature>
<feature type="binding site" evidence="4">
    <location>
        <position position="444"/>
    </location>
    <ligand>
        <name>Mg(2+)</name>
        <dbReference type="ChEBI" id="CHEBI:18420"/>
    </ligand>
</feature>
<comment type="pathway">
    <text evidence="4">Quinol/quinone metabolism; 1,4-dihydroxy-2-naphthoate biosynthesis; 1,4-dihydroxy-2-naphthoate from chorismate: step 1/7.</text>
</comment>
<dbReference type="InterPro" id="IPR005801">
    <property type="entry name" value="ADC_synthase"/>
</dbReference>
<feature type="domain" description="Chorismate-utilising enzyme C-terminal" evidence="5">
    <location>
        <begin position="197"/>
        <end position="448"/>
    </location>
</feature>
<evidence type="ECO:0000256" key="3">
    <source>
        <dbReference type="ARBA" id="ARBA00023235"/>
    </source>
</evidence>
<evidence type="ECO:0000259" key="5">
    <source>
        <dbReference type="Pfam" id="PF00425"/>
    </source>
</evidence>
<feature type="binding site" evidence="4">
    <location>
        <position position="309"/>
    </location>
    <ligand>
        <name>Mg(2+)</name>
        <dbReference type="ChEBI" id="CHEBI:18420"/>
    </ligand>
</feature>
<dbReference type="GO" id="GO:0009697">
    <property type="term" value="P:salicylic acid biosynthetic process"/>
    <property type="evidence" value="ECO:0007669"/>
    <property type="project" value="TreeGrafter"/>
</dbReference>
<dbReference type="UniPathway" id="UPA00079"/>
<dbReference type="EMBL" id="CP018866">
    <property type="protein sequence ID" value="AST92973.1"/>
    <property type="molecule type" value="Genomic_DNA"/>
</dbReference>
<evidence type="ECO:0000313" key="6">
    <source>
        <dbReference type="EMBL" id="AST92973.1"/>
    </source>
</evidence>
<dbReference type="EC" id="5.4.4.2" evidence="4"/>
<proteinExistence type="inferred from homology"/>
<dbReference type="HAMAP" id="MF_01935">
    <property type="entry name" value="MenF"/>
    <property type="match status" value="1"/>
</dbReference>
<dbReference type="UniPathway" id="UPA01057">
    <property type="reaction ID" value="UER00163"/>
</dbReference>
<organism evidence="6 7">
    <name type="scientific">Sutcliffiella cohnii</name>
    <dbReference type="NCBI Taxonomy" id="33932"/>
    <lineage>
        <taxon>Bacteria</taxon>
        <taxon>Bacillati</taxon>
        <taxon>Bacillota</taxon>
        <taxon>Bacilli</taxon>
        <taxon>Bacillales</taxon>
        <taxon>Bacillaceae</taxon>
        <taxon>Sutcliffiella</taxon>
    </lineage>
</organism>
<evidence type="ECO:0000256" key="1">
    <source>
        <dbReference type="ARBA" id="ARBA00000799"/>
    </source>
</evidence>
<dbReference type="InterPro" id="IPR034681">
    <property type="entry name" value="MenF"/>
</dbReference>
<dbReference type="PANTHER" id="PTHR42839">
    <property type="entry name" value="ISOCHORISMATE SYNTHASE ENTC"/>
    <property type="match status" value="1"/>
</dbReference>
<dbReference type="KEGG" id="bcoh:BC6307_17625"/>
<comment type="pathway">
    <text evidence="4">Quinol/quinone metabolism; menaquinone biosynthesis.</text>
</comment>
<dbReference type="Pfam" id="PF00425">
    <property type="entry name" value="Chorismate_bind"/>
    <property type="match status" value="1"/>
</dbReference>
<dbReference type="PANTHER" id="PTHR42839:SF1">
    <property type="entry name" value="ISOCHORISMATE SYNTHASE MENF"/>
    <property type="match status" value="1"/>
</dbReference>
<dbReference type="Gene3D" id="3.60.120.10">
    <property type="entry name" value="Anthranilate synthase"/>
    <property type="match status" value="1"/>
</dbReference>
<dbReference type="InterPro" id="IPR004561">
    <property type="entry name" value="IsoChor_synthase"/>
</dbReference>
<feature type="active site" description="Proton acceptor" evidence="4">
    <location>
        <position position="216"/>
    </location>
</feature>
<keyword evidence="7" id="KW-1185">Reference proteome</keyword>
<dbReference type="Proteomes" id="UP000215224">
    <property type="component" value="Chromosome"/>
</dbReference>
<keyword evidence="3 4" id="KW-0413">Isomerase</keyword>
<dbReference type="GO" id="GO:0000287">
    <property type="term" value="F:magnesium ion binding"/>
    <property type="evidence" value="ECO:0007669"/>
    <property type="project" value="UniProtKB-UniRule"/>
</dbReference>
<dbReference type="PRINTS" id="PR00095">
    <property type="entry name" value="ANTSNTHASEI"/>
</dbReference>
<accession>A0A223KUH2</accession>
<dbReference type="GO" id="GO:0008909">
    <property type="term" value="F:isochorismate synthase activity"/>
    <property type="evidence" value="ECO:0007669"/>
    <property type="project" value="UniProtKB-UniRule"/>
</dbReference>
<dbReference type="NCBIfam" id="TIGR00543">
    <property type="entry name" value="isochor_syn"/>
    <property type="match status" value="1"/>
</dbReference>
<name>A0A223KUH2_9BACI</name>
<dbReference type="AlphaFoldDB" id="A0A223KUH2"/>
<sequence length="466" mass="53289">MVTLQKSKWKHFWNGWDSLNRSKEVLYSYTKKISEINPLQFFHNGSANFKGQRFFWTNRARNEMIVGLGITLQFSSNENGKERYLEIEKRWKQIVANSFCHSPNSHIGPYMFGGFSFDPKRERTPLWEKFAHTEFVLPTVMLTIKDDEAFLTYNFFTDTSKEKVNQTLLLEEALLKDGTHSYGSSELSSFLEMDPIEWKQSIEEVKRRIVAGHMDKVVLARELRTKFLDSINVESVLSILLEEQPSCYVFAFEREDNCFIGASPEQLVQKESEIVKSMCLAGSIARGKTIAEDENLGDTLLSDSKNLQEHDFVVQMISNSLKAVCQQVTTGDRPKLYKLKHIQHLFTSVIGELKDDVSIFQLIERLHPTPALGGYPKEISLETIREVEVLDRGWYAGPIGWMNLKGDGEFAVAIRSALLQEKEASLFAGCGIVENSDPESEYEETRIKFKPMLSALGGIRHHDSNE</sequence>
<protein>
    <recommendedName>
        <fullName evidence="4">Isochorismate synthase MenF</fullName>
        <ecNumber evidence="4">5.4.4.2</ecNumber>
    </recommendedName>
    <alternativeName>
        <fullName evidence="4">Isochorismate mutase</fullName>
    </alternativeName>
</protein>
<dbReference type="InterPro" id="IPR015890">
    <property type="entry name" value="Chorismate_C"/>
</dbReference>
<dbReference type="GO" id="GO:0009234">
    <property type="term" value="P:menaquinone biosynthetic process"/>
    <property type="evidence" value="ECO:0007669"/>
    <property type="project" value="UniProtKB-UniRule"/>
</dbReference>
<comment type="function">
    <text evidence="4">Catalyzes the conversion of chorismate to isochorismate.</text>
</comment>
<evidence type="ECO:0000256" key="2">
    <source>
        <dbReference type="ARBA" id="ARBA00005297"/>
    </source>
</evidence>
<dbReference type="InterPro" id="IPR019999">
    <property type="entry name" value="Anth_synth_I-like"/>
</dbReference>
<evidence type="ECO:0000256" key="4">
    <source>
        <dbReference type="HAMAP-Rule" id="MF_01935"/>
    </source>
</evidence>
<comment type="cofactor">
    <cofactor evidence="4">
        <name>Mg(2+)</name>
        <dbReference type="ChEBI" id="CHEBI:18420"/>
    </cofactor>
</comment>
<keyword evidence="4" id="KW-0474">Menaquinone biosynthesis</keyword>